<keyword evidence="3" id="KW-1185">Reference proteome</keyword>
<feature type="region of interest" description="Disordered" evidence="1">
    <location>
        <begin position="100"/>
        <end position="386"/>
    </location>
</feature>
<feature type="compositionally biased region" description="Basic and acidic residues" evidence="1">
    <location>
        <begin position="263"/>
        <end position="279"/>
    </location>
</feature>
<accession>A0AAD6TSX1</accession>
<feature type="compositionally biased region" description="Low complexity" evidence="1">
    <location>
        <begin position="169"/>
        <end position="179"/>
    </location>
</feature>
<gene>
    <name evidence="2" type="ORF">B0H15DRAFT_598706</name>
</gene>
<feature type="compositionally biased region" description="Polar residues" evidence="1">
    <location>
        <begin position="203"/>
        <end position="212"/>
    </location>
</feature>
<dbReference type="AlphaFoldDB" id="A0AAD6TSX1"/>
<comment type="caution">
    <text evidence="2">The sequence shown here is derived from an EMBL/GenBank/DDBJ whole genome shotgun (WGS) entry which is preliminary data.</text>
</comment>
<organism evidence="2 3">
    <name type="scientific">Mycena belliarum</name>
    <dbReference type="NCBI Taxonomy" id="1033014"/>
    <lineage>
        <taxon>Eukaryota</taxon>
        <taxon>Fungi</taxon>
        <taxon>Dikarya</taxon>
        <taxon>Basidiomycota</taxon>
        <taxon>Agaricomycotina</taxon>
        <taxon>Agaricomycetes</taxon>
        <taxon>Agaricomycetidae</taxon>
        <taxon>Agaricales</taxon>
        <taxon>Marasmiineae</taxon>
        <taxon>Mycenaceae</taxon>
        <taxon>Mycena</taxon>
    </lineage>
</organism>
<dbReference type="EMBL" id="JARJCN010000082">
    <property type="protein sequence ID" value="KAJ7076356.1"/>
    <property type="molecule type" value="Genomic_DNA"/>
</dbReference>
<evidence type="ECO:0000313" key="3">
    <source>
        <dbReference type="Proteomes" id="UP001222325"/>
    </source>
</evidence>
<protein>
    <submittedName>
        <fullName evidence="2">Uncharacterized protein</fullName>
    </submittedName>
</protein>
<proteinExistence type="predicted"/>
<feature type="compositionally biased region" description="Basic residues" evidence="1">
    <location>
        <begin position="1"/>
        <end position="10"/>
    </location>
</feature>
<reference evidence="2" key="1">
    <citation type="submission" date="2023-03" db="EMBL/GenBank/DDBJ databases">
        <title>Massive genome expansion in bonnet fungi (Mycena s.s.) driven by repeated elements and novel gene families across ecological guilds.</title>
        <authorList>
            <consortium name="Lawrence Berkeley National Laboratory"/>
            <person name="Harder C.B."/>
            <person name="Miyauchi S."/>
            <person name="Viragh M."/>
            <person name="Kuo A."/>
            <person name="Thoen E."/>
            <person name="Andreopoulos B."/>
            <person name="Lu D."/>
            <person name="Skrede I."/>
            <person name="Drula E."/>
            <person name="Henrissat B."/>
            <person name="Morin E."/>
            <person name="Kohler A."/>
            <person name="Barry K."/>
            <person name="LaButti K."/>
            <person name="Morin E."/>
            <person name="Salamov A."/>
            <person name="Lipzen A."/>
            <person name="Mereny Z."/>
            <person name="Hegedus B."/>
            <person name="Baldrian P."/>
            <person name="Stursova M."/>
            <person name="Weitz H."/>
            <person name="Taylor A."/>
            <person name="Grigoriev I.V."/>
            <person name="Nagy L.G."/>
            <person name="Martin F."/>
            <person name="Kauserud H."/>
        </authorList>
    </citation>
    <scope>NUCLEOTIDE SEQUENCE</scope>
    <source>
        <strain evidence="2">CBHHK173m</strain>
    </source>
</reference>
<evidence type="ECO:0000256" key="1">
    <source>
        <dbReference type="SAM" id="MobiDB-lite"/>
    </source>
</evidence>
<evidence type="ECO:0000313" key="2">
    <source>
        <dbReference type="EMBL" id="KAJ7076356.1"/>
    </source>
</evidence>
<dbReference type="Proteomes" id="UP001222325">
    <property type="component" value="Unassembled WGS sequence"/>
</dbReference>
<name>A0AAD6TSX1_9AGAR</name>
<feature type="compositionally biased region" description="Polar residues" evidence="1">
    <location>
        <begin position="330"/>
        <end position="353"/>
    </location>
</feature>
<feature type="compositionally biased region" description="Polar residues" evidence="1">
    <location>
        <begin position="145"/>
        <end position="158"/>
    </location>
</feature>
<feature type="region of interest" description="Disordered" evidence="1">
    <location>
        <begin position="1"/>
        <end position="20"/>
    </location>
</feature>
<sequence length="386" mass="42023">MDKGVKRKRDSRIPSPPPPPILVYSAPNYSRFAKLFTETSLEEIKEIVRKRLKLSSISDFLLFYDTDIALENEDDFNAFMVHARSAESSVHVVVKVLSPSHDPTPTASEPSEALQNVDPAELDNGARRSAPPRKKRKMASEIPDRTTSISSATSQKNLKVTAPLTEGQSVSASATVASTGPSEGQERKKKRKKNAIAPDADGATTQAGVSQDTKNDSHVPHPPPSADRSRKKPKQTAANEHALKSVASVDTRNPSDVAPQVGTEDRRREVSQKPPEQRRGSLPQKSSIPKKATKKSKKDTRAEDAPDADDPAQKQNALEDQSMKGISAPSGETLTETESVPGQRQKGKSNVESSLIEKSKKPKRKNTKVVEQGAVDKAQSHLIRSK</sequence>